<dbReference type="AlphaFoldDB" id="A0A8W8M6V6"/>
<evidence type="ECO:0000259" key="2">
    <source>
        <dbReference type="PROSITE" id="PS50157"/>
    </source>
</evidence>
<evidence type="ECO:0000313" key="3">
    <source>
        <dbReference type="EnsemblMetazoa" id="G31632.1:cds"/>
    </source>
</evidence>
<dbReference type="PROSITE" id="PS00028">
    <property type="entry name" value="ZINC_FINGER_C2H2_1"/>
    <property type="match status" value="1"/>
</dbReference>
<dbReference type="EnsemblMetazoa" id="G31632.1">
    <property type="protein sequence ID" value="G31632.1:cds"/>
    <property type="gene ID" value="G31632"/>
</dbReference>
<dbReference type="Proteomes" id="UP000005408">
    <property type="component" value="Unassembled WGS sequence"/>
</dbReference>
<protein>
    <recommendedName>
        <fullName evidence="2">C2H2-type domain-containing protein</fullName>
    </recommendedName>
</protein>
<dbReference type="InterPro" id="IPR013087">
    <property type="entry name" value="Znf_C2H2_type"/>
</dbReference>
<accession>A0A8W8M6V6</accession>
<name>A0A8W8M6V6_MAGGI</name>
<feature type="domain" description="C2H2-type" evidence="2">
    <location>
        <begin position="124"/>
        <end position="155"/>
    </location>
</feature>
<keyword evidence="1" id="KW-0479">Metal-binding</keyword>
<organism evidence="3 4">
    <name type="scientific">Magallana gigas</name>
    <name type="common">Pacific oyster</name>
    <name type="synonym">Crassostrea gigas</name>
    <dbReference type="NCBI Taxonomy" id="29159"/>
    <lineage>
        <taxon>Eukaryota</taxon>
        <taxon>Metazoa</taxon>
        <taxon>Spiralia</taxon>
        <taxon>Lophotrochozoa</taxon>
        <taxon>Mollusca</taxon>
        <taxon>Bivalvia</taxon>
        <taxon>Autobranchia</taxon>
        <taxon>Pteriomorphia</taxon>
        <taxon>Ostreida</taxon>
        <taxon>Ostreoidea</taxon>
        <taxon>Ostreidae</taxon>
        <taxon>Magallana</taxon>
    </lineage>
</organism>
<evidence type="ECO:0000313" key="4">
    <source>
        <dbReference type="Proteomes" id="UP000005408"/>
    </source>
</evidence>
<keyword evidence="1" id="KW-0862">Zinc</keyword>
<sequence length="175" mass="19986">MLNYVNKGNDILNAKKMKLALESHGGIRNTYISVVDLLAEPQTPVLSGQLKSFQISMHNNFIFQNDGMVAYKAYGLRGKLISAEDMTRISEKLLLIDENLVFFGVKQPDPKPTTIQGVKQQDHFPCIDPDCIKEFRKENLLVQHLSVGQHVYDEHQLDTLEDRSKRLWKAQCSEL</sequence>
<keyword evidence="1" id="KW-0863">Zinc-finger</keyword>
<evidence type="ECO:0000256" key="1">
    <source>
        <dbReference type="PROSITE-ProRule" id="PRU00042"/>
    </source>
</evidence>
<reference evidence="3" key="1">
    <citation type="submission" date="2022-08" db="UniProtKB">
        <authorList>
            <consortium name="EnsemblMetazoa"/>
        </authorList>
    </citation>
    <scope>IDENTIFICATION</scope>
    <source>
        <strain evidence="3">05x7-T-G4-1.051#20</strain>
    </source>
</reference>
<dbReference type="GO" id="GO:0008270">
    <property type="term" value="F:zinc ion binding"/>
    <property type="evidence" value="ECO:0007669"/>
    <property type="project" value="UniProtKB-KW"/>
</dbReference>
<keyword evidence="4" id="KW-1185">Reference proteome</keyword>
<dbReference type="PROSITE" id="PS50157">
    <property type="entry name" value="ZINC_FINGER_C2H2_2"/>
    <property type="match status" value="1"/>
</dbReference>
<proteinExistence type="predicted"/>